<feature type="compositionally biased region" description="Basic and acidic residues" evidence="1">
    <location>
        <begin position="61"/>
        <end position="76"/>
    </location>
</feature>
<evidence type="ECO:0000313" key="3">
    <source>
        <dbReference type="Proteomes" id="UP001365542"/>
    </source>
</evidence>
<dbReference type="Proteomes" id="UP001365542">
    <property type="component" value="Unassembled WGS sequence"/>
</dbReference>
<protein>
    <submittedName>
        <fullName evidence="2">Uncharacterized protein</fullName>
    </submittedName>
</protein>
<keyword evidence="3" id="KW-1185">Reference proteome</keyword>
<evidence type="ECO:0000256" key="1">
    <source>
        <dbReference type="SAM" id="MobiDB-lite"/>
    </source>
</evidence>
<name>A0AAV9XEQ2_9PEZI</name>
<feature type="region of interest" description="Disordered" evidence="1">
    <location>
        <begin position="40"/>
        <end position="76"/>
    </location>
</feature>
<sequence>MNREFEKYMRLIPLLEEKQPGCIDDQTKAKLEQVVEDKVGAGVKKTNDQSKIQSQGTDQKVAGDEAISKDKPVPTK</sequence>
<dbReference type="AlphaFoldDB" id="A0AAV9XEQ2"/>
<evidence type="ECO:0000313" key="2">
    <source>
        <dbReference type="EMBL" id="KAK6540146.1"/>
    </source>
</evidence>
<dbReference type="EMBL" id="JAVHJO010000005">
    <property type="protein sequence ID" value="KAK6540146.1"/>
    <property type="molecule type" value="Genomic_DNA"/>
</dbReference>
<accession>A0AAV9XEQ2</accession>
<gene>
    <name evidence="2" type="ORF">TWF694_008967</name>
</gene>
<proteinExistence type="predicted"/>
<comment type="caution">
    <text evidence="2">The sequence shown here is derived from an EMBL/GenBank/DDBJ whole genome shotgun (WGS) entry which is preliminary data.</text>
</comment>
<feature type="compositionally biased region" description="Polar residues" evidence="1">
    <location>
        <begin position="49"/>
        <end position="58"/>
    </location>
</feature>
<organism evidence="2 3">
    <name type="scientific">Orbilia ellipsospora</name>
    <dbReference type="NCBI Taxonomy" id="2528407"/>
    <lineage>
        <taxon>Eukaryota</taxon>
        <taxon>Fungi</taxon>
        <taxon>Dikarya</taxon>
        <taxon>Ascomycota</taxon>
        <taxon>Pezizomycotina</taxon>
        <taxon>Orbiliomycetes</taxon>
        <taxon>Orbiliales</taxon>
        <taxon>Orbiliaceae</taxon>
        <taxon>Orbilia</taxon>
    </lineage>
</organism>
<reference evidence="2 3" key="1">
    <citation type="submission" date="2019-10" db="EMBL/GenBank/DDBJ databases">
        <authorList>
            <person name="Palmer J.M."/>
        </authorList>
    </citation>
    <scope>NUCLEOTIDE SEQUENCE [LARGE SCALE GENOMIC DNA]</scope>
    <source>
        <strain evidence="2 3">TWF694</strain>
    </source>
</reference>